<proteinExistence type="inferred from homology"/>
<keyword evidence="3 4" id="KW-0067">ATP-binding</keyword>
<comment type="caution">
    <text evidence="4">Lacks conserved residue(s) required for the propagation of feature annotation.</text>
</comment>
<dbReference type="PANTHER" id="PTHR11609">
    <property type="entry name" value="PURINE BIOSYNTHESIS PROTEIN 6/7, PUR6/7"/>
    <property type="match status" value="1"/>
</dbReference>
<comment type="subunit">
    <text evidence="4">Homodimer.</text>
</comment>
<dbReference type="EC" id="6.3.4.18" evidence="4"/>
<feature type="binding site" evidence="4">
    <location>
        <begin position="127"/>
        <end position="133"/>
    </location>
    <ligand>
        <name>ATP</name>
        <dbReference type="ChEBI" id="CHEBI:30616"/>
    </ligand>
</feature>
<dbReference type="OrthoDB" id="9804625at2"/>
<dbReference type="GO" id="GO:0006189">
    <property type="term" value="P:'de novo' IMP biosynthetic process"/>
    <property type="evidence" value="ECO:0007669"/>
    <property type="project" value="UniProtKB-UniRule"/>
</dbReference>
<comment type="function">
    <text evidence="4">Catalyzes the ATP-dependent conversion of 5-aminoimidazole ribonucleotide (AIR) and HCO(3)(-) to N5-carboxyaminoimidazole ribonucleotide (N5-CAIR).</text>
</comment>
<feature type="binding site" evidence="4">
    <location>
        <position position="82"/>
    </location>
    <ligand>
        <name>ATP</name>
        <dbReference type="ChEBI" id="CHEBI:30616"/>
    </ligand>
</feature>
<dbReference type="SUPFAM" id="SSF51246">
    <property type="entry name" value="Rudiment single hybrid motif"/>
    <property type="match status" value="1"/>
</dbReference>
<feature type="binding site" evidence="4">
    <location>
        <position position="163"/>
    </location>
    <ligand>
        <name>ATP</name>
        <dbReference type="ChEBI" id="CHEBI:30616"/>
    </ligand>
</feature>
<keyword evidence="1 4" id="KW-0547">Nucleotide-binding</keyword>
<dbReference type="SUPFAM" id="SSF52440">
    <property type="entry name" value="PreATP-grasp domain"/>
    <property type="match status" value="1"/>
</dbReference>
<accession>A0A3L7DSZ3</accession>
<dbReference type="InterPro" id="IPR040686">
    <property type="entry name" value="PurK_C"/>
</dbReference>
<sequence length="361" mass="40027">MKDVWVIGAGQLGRMMKYAGTPLGINVHPVNVDDPDLAAPALGDDAIVTAERELWPQTPSGMALQAHPNFRNSTVFGRTADRKTQKELIDSLGVATAKWLNVAAATDAAQCFAALGDTVLLKRRSGGYDGRGQLWLKQSENDEIPGDWKNSAIAEEKCPFDEEMSLVGARTDSGELVFYPLTLNLHVDGILMASISPLPRLEHLQAQAEEMLGAILNELQYVGVMAMECFRIGDKLIVNELAPRVHNSGHWTQAGASISQFEMHLRAITRLPLPRPIVRNTSVMINLIGIDYDESWLSYADTQLHWYNKAVRPGRKVGHININDGSIEYLCRALDHLQSHLSDNYLEVVDWVRAQLQRLNA</sequence>
<comment type="similarity">
    <text evidence="4">Belongs to the PurK/PurT family.</text>
</comment>
<keyword evidence="4 6" id="KW-0436">Ligase</keyword>
<dbReference type="GO" id="GO:0004638">
    <property type="term" value="F:phosphoribosylaminoimidazole carboxylase activity"/>
    <property type="evidence" value="ECO:0007669"/>
    <property type="project" value="InterPro"/>
</dbReference>
<keyword evidence="2 4" id="KW-0658">Purine biosynthesis</keyword>
<dbReference type="Gene3D" id="3.40.50.20">
    <property type="match status" value="1"/>
</dbReference>
<dbReference type="HAMAP" id="MF_01928">
    <property type="entry name" value="PurK"/>
    <property type="match status" value="1"/>
</dbReference>
<dbReference type="InterPro" id="IPR013815">
    <property type="entry name" value="ATP_grasp_subdomain_1"/>
</dbReference>
<dbReference type="InterPro" id="IPR011054">
    <property type="entry name" value="Rudment_hybrid_motif"/>
</dbReference>
<evidence type="ECO:0000259" key="5">
    <source>
        <dbReference type="PROSITE" id="PS50975"/>
    </source>
</evidence>
<dbReference type="AlphaFoldDB" id="A0A3L7DSZ3"/>
<dbReference type="EMBL" id="QRAN01000021">
    <property type="protein sequence ID" value="RLQ20668.1"/>
    <property type="molecule type" value="Genomic_DNA"/>
</dbReference>
<dbReference type="PANTHER" id="PTHR11609:SF5">
    <property type="entry name" value="PHOSPHORIBOSYLAMINOIMIDAZOLE CARBOXYLASE"/>
    <property type="match status" value="1"/>
</dbReference>
<evidence type="ECO:0000256" key="1">
    <source>
        <dbReference type="ARBA" id="ARBA00022741"/>
    </source>
</evidence>
<dbReference type="GO" id="GO:0005524">
    <property type="term" value="F:ATP binding"/>
    <property type="evidence" value="ECO:0007669"/>
    <property type="project" value="UniProtKB-UniRule"/>
</dbReference>
<dbReference type="InterPro" id="IPR005875">
    <property type="entry name" value="PurK"/>
</dbReference>
<dbReference type="NCBIfam" id="NF004678">
    <property type="entry name" value="PRK06019.1-4"/>
    <property type="match status" value="1"/>
</dbReference>
<feature type="binding site" evidence="4">
    <location>
        <position position="122"/>
    </location>
    <ligand>
        <name>ATP</name>
        <dbReference type="ChEBI" id="CHEBI:30616"/>
    </ligand>
</feature>
<name>A0A3L7DSZ3_9GAMM</name>
<dbReference type="InterPro" id="IPR016185">
    <property type="entry name" value="PreATP-grasp_dom_sf"/>
</dbReference>
<dbReference type="GO" id="GO:0034028">
    <property type="term" value="F:5-(carboxyamino)imidazole ribonucleotide synthase activity"/>
    <property type="evidence" value="ECO:0007669"/>
    <property type="project" value="UniProtKB-UniRule"/>
</dbReference>
<dbReference type="GO" id="GO:0005829">
    <property type="term" value="C:cytosol"/>
    <property type="evidence" value="ECO:0007669"/>
    <property type="project" value="TreeGrafter"/>
</dbReference>
<dbReference type="PROSITE" id="PS50975">
    <property type="entry name" value="ATP_GRASP"/>
    <property type="match status" value="1"/>
</dbReference>
<dbReference type="InterPro" id="IPR011761">
    <property type="entry name" value="ATP-grasp"/>
</dbReference>
<dbReference type="Proteomes" id="UP000265509">
    <property type="component" value="Unassembled WGS sequence"/>
</dbReference>
<dbReference type="SUPFAM" id="SSF56059">
    <property type="entry name" value="Glutathione synthetase ATP-binding domain-like"/>
    <property type="match status" value="1"/>
</dbReference>
<dbReference type="InterPro" id="IPR003135">
    <property type="entry name" value="ATP-grasp_carboxylate-amine"/>
</dbReference>
<feature type="binding site" evidence="4">
    <location>
        <position position="186"/>
    </location>
    <ligand>
        <name>ATP</name>
        <dbReference type="ChEBI" id="CHEBI:30616"/>
    </ligand>
</feature>
<gene>
    <name evidence="4" type="primary">purK</name>
    <name evidence="6" type="ORF">DWB85_16185</name>
</gene>
<dbReference type="UniPathway" id="UPA00074">
    <property type="reaction ID" value="UER00942"/>
</dbReference>
<organism evidence="6 7">
    <name type="scientific">Seongchinamella sediminis</name>
    <dbReference type="NCBI Taxonomy" id="2283635"/>
    <lineage>
        <taxon>Bacteria</taxon>
        <taxon>Pseudomonadati</taxon>
        <taxon>Pseudomonadota</taxon>
        <taxon>Gammaproteobacteria</taxon>
        <taxon>Cellvibrionales</taxon>
        <taxon>Halieaceae</taxon>
        <taxon>Seongchinamella</taxon>
    </lineage>
</organism>
<dbReference type="Gene3D" id="3.30.1490.20">
    <property type="entry name" value="ATP-grasp fold, A domain"/>
    <property type="match status" value="1"/>
</dbReference>
<reference evidence="6 7" key="1">
    <citation type="submission" date="2018-07" db="EMBL/GenBank/DDBJ databases">
        <title>Halioglobus sp. genome submission.</title>
        <authorList>
            <person name="Ye M.-Q."/>
            <person name="Du Z.-J."/>
        </authorList>
    </citation>
    <scope>NUCLEOTIDE SEQUENCE [LARGE SCALE GENOMIC DNA]</scope>
    <source>
        <strain evidence="6 7">U0301</strain>
    </source>
</reference>
<comment type="catalytic activity">
    <reaction evidence="4">
        <text>5-amino-1-(5-phospho-beta-D-ribosyl)imidazole + hydrogencarbonate + ATP = 5-carboxyamino-1-(5-phospho-D-ribosyl)imidazole + ADP + phosphate + 2 H(+)</text>
        <dbReference type="Rhea" id="RHEA:19317"/>
        <dbReference type="ChEBI" id="CHEBI:15378"/>
        <dbReference type="ChEBI" id="CHEBI:17544"/>
        <dbReference type="ChEBI" id="CHEBI:30616"/>
        <dbReference type="ChEBI" id="CHEBI:43474"/>
        <dbReference type="ChEBI" id="CHEBI:58730"/>
        <dbReference type="ChEBI" id="CHEBI:137981"/>
        <dbReference type="ChEBI" id="CHEBI:456216"/>
        <dbReference type="EC" id="6.3.4.18"/>
    </reaction>
</comment>
<evidence type="ECO:0000256" key="3">
    <source>
        <dbReference type="ARBA" id="ARBA00022840"/>
    </source>
</evidence>
<evidence type="ECO:0000313" key="7">
    <source>
        <dbReference type="Proteomes" id="UP000265509"/>
    </source>
</evidence>
<feature type="domain" description="ATP-grasp" evidence="5">
    <location>
        <begin position="86"/>
        <end position="269"/>
    </location>
</feature>
<dbReference type="Pfam" id="PF17769">
    <property type="entry name" value="PurK_C"/>
    <property type="match status" value="1"/>
</dbReference>
<comment type="caution">
    <text evidence="6">The sequence shown here is derived from an EMBL/GenBank/DDBJ whole genome shotgun (WGS) entry which is preliminary data.</text>
</comment>
<dbReference type="GO" id="GO:0046872">
    <property type="term" value="F:metal ion binding"/>
    <property type="evidence" value="ECO:0007669"/>
    <property type="project" value="InterPro"/>
</dbReference>
<feature type="binding site" evidence="4">
    <location>
        <begin position="239"/>
        <end position="240"/>
    </location>
    <ligand>
        <name>ATP</name>
        <dbReference type="ChEBI" id="CHEBI:30616"/>
    </ligand>
</feature>
<evidence type="ECO:0000313" key="6">
    <source>
        <dbReference type="EMBL" id="RLQ20668.1"/>
    </source>
</evidence>
<dbReference type="Pfam" id="PF02222">
    <property type="entry name" value="ATP-grasp"/>
    <property type="match status" value="1"/>
</dbReference>
<dbReference type="Gene3D" id="3.30.470.20">
    <property type="entry name" value="ATP-grasp fold, B domain"/>
    <property type="match status" value="1"/>
</dbReference>
<evidence type="ECO:0000256" key="2">
    <source>
        <dbReference type="ARBA" id="ARBA00022755"/>
    </source>
</evidence>
<evidence type="ECO:0000256" key="4">
    <source>
        <dbReference type="HAMAP-Rule" id="MF_01928"/>
    </source>
</evidence>
<dbReference type="RefSeq" id="WP_117956638.1">
    <property type="nucleotide sequence ID" value="NZ_QRAN01000021.1"/>
</dbReference>
<comment type="pathway">
    <text evidence="4">Purine metabolism; IMP biosynthesis via de novo pathway; 5-amino-1-(5-phospho-D-ribosyl)imidazole-4-carboxylate from 5-amino-1-(5-phospho-D-ribosyl)imidazole (N5-CAIR route): step 1/2.</text>
</comment>
<protein>
    <recommendedName>
        <fullName evidence="4">N5-carboxyaminoimidazole ribonucleotide synthase</fullName>
        <shortName evidence="4">N5-CAIR synthase</shortName>
        <ecNumber evidence="4">6.3.4.18</ecNumber>
    </recommendedName>
    <alternativeName>
        <fullName evidence="4">5-(carboxyamino)imidazole ribonucleotide synthetase</fullName>
    </alternativeName>
</protein>
<keyword evidence="7" id="KW-1185">Reference proteome</keyword>